<dbReference type="RefSeq" id="WP_221029121.1">
    <property type="nucleotide sequence ID" value="NZ_CP139781.1"/>
</dbReference>
<dbReference type="Pfam" id="PF19313">
    <property type="entry name" value="DUF5916"/>
    <property type="match status" value="1"/>
</dbReference>
<evidence type="ECO:0000313" key="2">
    <source>
        <dbReference type="EMBL" id="WRQ87837.1"/>
    </source>
</evidence>
<name>A0ABZ1C812_9BACT</name>
<dbReference type="Proteomes" id="UP000738431">
    <property type="component" value="Chromosome"/>
</dbReference>
<evidence type="ECO:0000259" key="1">
    <source>
        <dbReference type="Pfam" id="PF19313"/>
    </source>
</evidence>
<dbReference type="CDD" id="cd09618">
    <property type="entry name" value="CBM9_like_2"/>
    <property type="match status" value="1"/>
</dbReference>
<evidence type="ECO:0000313" key="3">
    <source>
        <dbReference type="Proteomes" id="UP000738431"/>
    </source>
</evidence>
<dbReference type="InterPro" id="IPR045670">
    <property type="entry name" value="DUF5916"/>
</dbReference>
<accession>A0ABZ1C812</accession>
<dbReference type="EMBL" id="CP139781">
    <property type="protein sequence ID" value="WRQ87837.1"/>
    <property type="molecule type" value="Genomic_DNA"/>
</dbReference>
<dbReference type="SUPFAM" id="SSF49344">
    <property type="entry name" value="CBD9-like"/>
    <property type="match status" value="1"/>
</dbReference>
<protein>
    <submittedName>
        <fullName evidence="2">DUF5916 domain-containing protein</fullName>
    </submittedName>
</protein>
<reference evidence="2 3" key="1">
    <citation type="submission" date="2023-12" db="EMBL/GenBank/DDBJ databases">
        <title>Description of an unclassified Opitutus bacterium of Verrucomicrobiota.</title>
        <authorList>
            <person name="Zhang D.-F."/>
        </authorList>
    </citation>
    <scope>NUCLEOTIDE SEQUENCE [LARGE SCALE GENOMIC DNA]</scope>
    <source>
        <strain evidence="2 3">WL0086</strain>
    </source>
</reference>
<organism evidence="2 3">
    <name type="scientific">Actomonas aquatica</name>
    <dbReference type="NCBI Taxonomy" id="2866162"/>
    <lineage>
        <taxon>Bacteria</taxon>
        <taxon>Pseudomonadati</taxon>
        <taxon>Verrucomicrobiota</taxon>
        <taxon>Opitutia</taxon>
        <taxon>Opitutales</taxon>
        <taxon>Opitutaceae</taxon>
        <taxon>Actomonas</taxon>
    </lineage>
</organism>
<keyword evidence="3" id="KW-1185">Reference proteome</keyword>
<gene>
    <name evidence="2" type="ORF">K1X11_000345</name>
</gene>
<proteinExistence type="predicted"/>
<sequence>MSALWLGAQDDVATKLLELPEATVSISVDGALTEASWSGAAVRRDLLQVEPSPGLPGSERTEVLLLRDAQHLYVGVRAYDREATGILARQLRRDASLGGDDHFVLVVDSIGDRREGYQFSINPRGARYDALVTGQTLNDDWDGIWQGRAQVTATGWEAEMVIPFATLSFRDDGTPWNINFERRIARKNETVRWTAASRNQRAYYLGSAGQMTGMADLNIGLGLDFRPFLRGGWEDVAGVGDDTSLDAGFDLFWKISPTISTALTYNTDFSETEVDDRLINLTRFSTFFPEKRAFFLQDAGVFAFGDQSNSLLPFFSRRIGLDAQGNTVDLRAGLKTTGRTGPFSFGVLAAQTHDTLGNHNLGVARGRFDVLEESTAGFIFTRGDPLGGDKDWLGGIDLNFQTSQWRGGDQTLRLNAYALQTYDDGTDTNAGAYGVGLRYPTDRWSVTTNLFRIDEGFRPALGYVRQRGIYNASGKVVRRWRPANFESIDWGTAVSYVARLDGELDYFEASIVDFTITPPSREFFGASWFVYREAITQPFFIGPGVLVPTGVHDTQRFSAWFGTSSARPWGVRTEVSQGGFYNGESWETSLSLEMRALDHFHLSLDHGYFQVDLPQGEFDIHNAGLRADVLFSPDLNLSLVANWDSLSEDLGANVRLRWTRTPGQDVFLVFNQNISTEHSWRALQTGVSAKAVWSFRF</sequence>
<feature type="domain" description="DUF5916" evidence="1">
    <location>
        <begin position="223"/>
        <end position="327"/>
    </location>
</feature>
<dbReference type="Gene3D" id="2.60.40.1190">
    <property type="match status" value="1"/>
</dbReference>